<dbReference type="EMBL" id="JAJUWU010000016">
    <property type="protein sequence ID" value="MCE7029495.1"/>
    <property type="molecule type" value="Genomic_DNA"/>
</dbReference>
<keyword evidence="3" id="KW-1185">Reference proteome</keyword>
<proteinExistence type="inferred from homology"/>
<sequence length="250" mass="26482">MVERHDRPRLLYQLVSPLHRSAGEAEVARRLAMLEGWSPGAEVAIASPESGPAAVESAVDIARVFPSLQESASRWRDEGFDAVVIGCFSDPAVEALAEVSRLPVVGPGEAAMLAAVQLGERFSVLSSDPTPPGLRRRIRGIGLEAMFVSEVLVGCDVAALVAEPERHFGGIVERARACLDHGAEVLVLGCLAMSFAPELPERLSEAVGVPVVNPVIAGLRAAEAALLYRPPLAGQRSTAARNSMNREGRP</sequence>
<dbReference type="RefSeq" id="WP_233720486.1">
    <property type="nucleotide sequence ID" value="NZ_JAJUWU010000016.1"/>
</dbReference>
<reference evidence="2" key="1">
    <citation type="submission" date="2022-01" db="EMBL/GenBank/DDBJ databases">
        <title>Jiella avicenniae sp. nov., a novel endophytic bacterium isolated from bark of Avicennia marina.</title>
        <authorList>
            <person name="Tuo L."/>
        </authorList>
    </citation>
    <scope>NUCLEOTIDE SEQUENCE</scope>
    <source>
        <strain evidence="2">CBK1P-4</strain>
    </source>
</reference>
<dbReference type="GO" id="GO:0047661">
    <property type="term" value="F:amino-acid racemase activity"/>
    <property type="evidence" value="ECO:0007669"/>
    <property type="project" value="InterPro"/>
</dbReference>
<dbReference type="Gene3D" id="3.40.50.12500">
    <property type="match status" value="1"/>
</dbReference>
<comment type="similarity">
    <text evidence="1">Belongs to the HyuE racemase family.</text>
</comment>
<dbReference type="InterPro" id="IPR015942">
    <property type="entry name" value="Asp/Glu/hydantoin_racemase"/>
</dbReference>
<evidence type="ECO:0000313" key="2">
    <source>
        <dbReference type="EMBL" id="MCE7029495.1"/>
    </source>
</evidence>
<dbReference type="Pfam" id="PF01177">
    <property type="entry name" value="Asp_Glu_race"/>
    <property type="match status" value="1"/>
</dbReference>
<dbReference type="InterPro" id="IPR052186">
    <property type="entry name" value="Hydantoin_racemase-like"/>
</dbReference>
<name>A0A9X1P383_9HYPH</name>
<dbReference type="PANTHER" id="PTHR28047">
    <property type="entry name" value="PROTEIN DCG1"/>
    <property type="match status" value="1"/>
</dbReference>
<evidence type="ECO:0000256" key="1">
    <source>
        <dbReference type="ARBA" id="ARBA00038414"/>
    </source>
</evidence>
<accession>A0A9X1P383</accession>
<evidence type="ECO:0000313" key="3">
    <source>
        <dbReference type="Proteomes" id="UP001139035"/>
    </source>
</evidence>
<dbReference type="InterPro" id="IPR053714">
    <property type="entry name" value="Iso_Racemase_Enz_sf"/>
</dbReference>
<protein>
    <submittedName>
        <fullName evidence="2">Aspartate/glutamate racemase family protein</fullName>
    </submittedName>
</protein>
<gene>
    <name evidence="2" type="ORF">LZD57_16005</name>
</gene>
<dbReference type="AlphaFoldDB" id="A0A9X1P383"/>
<dbReference type="PANTHER" id="PTHR28047:SF5">
    <property type="entry name" value="PROTEIN DCG1"/>
    <property type="match status" value="1"/>
</dbReference>
<dbReference type="Proteomes" id="UP001139035">
    <property type="component" value="Unassembled WGS sequence"/>
</dbReference>
<organism evidence="2 3">
    <name type="scientific">Jiella avicenniae</name>
    <dbReference type="NCBI Taxonomy" id="2907202"/>
    <lineage>
        <taxon>Bacteria</taxon>
        <taxon>Pseudomonadati</taxon>
        <taxon>Pseudomonadota</taxon>
        <taxon>Alphaproteobacteria</taxon>
        <taxon>Hyphomicrobiales</taxon>
        <taxon>Aurantimonadaceae</taxon>
        <taxon>Jiella</taxon>
    </lineage>
</organism>
<comment type="caution">
    <text evidence="2">The sequence shown here is derived from an EMBL/GenBank/DDBJ whole genome shotgun (WGS) entry which is preliminary data.</text>
</comment>